<comment type="caution">
    <text evidence="2">The sequence shown here is derived from an EMBL/GenBank/DDBJ whole genome shotgun (WGS) entry which is preliminary data.</text>
</comment>
<dbReference type="EMBL" id="JBBPBM010000023">
    <property type="protein sequence ID" value="KAK8546621.1"/>
    <property type="molecule type" value="Genomic_DNA"/>
</dbReference>
<evidence type="ECO:0000313" key="3">
    <source>
        <dbReference type="Proteomes" id="UP001472677"/>
    </source>
</evidence>
<protein>
    <submittedName>
        <fullName evidence="2">Uncharacterized protein</fullName>
    </submittedName>
</protein>
<feature type="compositionally biased region" description="Polar residues" evidence="1">
    <location>
        <begin position="44"/>
        <end position="71"/>
    </location>
</feature>
<dbReference type="Proteomes" id="UP001472677">
    <property type="component" value="Unassembled WGS sequence"/>
</dbReference>
<feature type="region of interest" description="Disordered" evidence="1">
    <location>
        <begin position="1"/>
        <end position="72"/>
    </location>
</feature>
<gene>
    <name evidence="2" type="ORF">V6N12_027397</name>
</gene>
<keyword evidence="3" id="KW-1185">Reference proteome</keyword>
<accession>A0ABR2DUQ2</accession>
<proteinExistence type="predicted"/>
<evidence type="ECO:0000256" key="1">
    <source>
        <dbReference type="SAM" id="MobiDB-lite"/>
    </source>
</evidence>
<organism evidence="2 3">
    <name type="scientific">Hibiscus sabdariffa</name>
    <name type="common">roselle</name>
    <dbReference type="NCBI Taxonomy" id="183260"/>
    <lineage>
        <taxon>Eukaryota</taxon>
        <taxon>Viridiplantae</taxon>
        <taxon>Streptophyta</taxon>
        <taxon>Embryophyta</taxon>
        <taxon>Tracheophyta</taxon>
        <taxon>Spermatophyta</taxon>
        <taxon>Magnoliopsida</taxon>
        <taxon>eudicotyledons</taxon>
        <taxon>Gunneridae</taxon>
        <taxon>Pentapetalae</taxon>
        <taxon>rosids</taxon>
        <taxon>malvids</taxon>
        <taxon>Malvales</taxon>
        <taxon>Malvaceae</taxon>
        <taxon>Malvoideae</taxon>
        <taxon>Hibiscus</taxon>
    </lineage>
</organism>
<evidence type="ECO:0000313" key="2">
    <source>
        <dbReference type="EMBL" id="KAK8546621.1"/>
    </source>
</evidence>
<reference evidence="2 3" key="1">
    <citation type="journal article" date="2024" name="G3 (Bethesda)">
        <title>Genome assembly of Hibiscus sabdariffa L. provides insights into metabolisms of medicinal natural products.</title>
        <authorList>
            <person name="Kim T."/>
        </authorList>
    </citation>
    <scope>NUCLEOTIDE SEQUENCE [LARGE SCALE GENOMIC DNA]</scope>
    <source>
        <strain evidence="2">TK-2024</strain>
        <tissue evidence="2">Old leaves</tissue>
    </source>
</reference>
<sequence>MKKANPSDKDSDPKPYLNPSKVIKPRPYVLSKSIFPVSSDENRGSSSNTTTVAATPASNNFISTDNSNNHSFHFPNENEEIMWWENMMNEIEIDDQLLGSANDINEELEMVEEGNYGNLEELFRDAEFWDVFNS</sequence>
<name>A0ABR2DUQ2_9ROSI</name>
<feature type="compositionally biased region" description="Basic and acidic residues" evidence="1">
    <location>
        <begin position="1"/>
        <end position="13"/>
    </location>
</feature>